<feature type="region of interest" description="Disordered" evidence="1">
    <location>
        <begin position="436"/>
        <end position="457"/>
    </location>
</feature>
<proteinExistence type="predicted"/>
<evidence type="ECO:0000256" key="1">
    <source>
        <dbReference type="SAM" id="MobiDB-lite"/>
    </source>
</evidence>
<dbReference type="EMBL" id="QPFP01000025">
    <property type="protein sequence ID" value="TEB29783.1"/>
    <property type="molecule type" value="Genomic_DNA"/>
</dbReference>
<sequence length="493" mass="54435">MALRLVATIDAGGTRFWDIGNPGLGRVLRPRGILRLYSRFGSAAVCPLPIGTLANAECPWRAGVVAEPKLISEDTAINALVSVGLWLQPTPQQGLGHRSTRKAIGRSETERESGVPKCDHEGEGIGWSVIRWNTFAQTVFPTTIKRVGITCDDEQLSSTTTFTFSPSSTLRRRSLRPAGSLYHGGYVGCPVPQCLWDPWSTPFLNLKVQVAIRPRAALVDLTPVLKRRLRLSGNGAGARNRERVPLFPVGRFCAFRREDSYAGGLPKVLESGRIHTGRDAKTVAGRVRPMGLPSIPLRPRRSLHPQYRSGPKRPISQSPRRTSSNGAFSNDENGDCRAHVVFGAAVVFVLNEYCRSIPSVAQGQSRVPAWRYCAASDTYSTALPPKSLRPAQQKREFKTAMPSNSEGTRSSLDAGPCARATPGDFIGLYFQDLTTSRERSETRNPRQIGEPQRRQQVPGSFHYSNQHLDGFWKVGVVLLSWERKNTLTFFSQF</sequence>
<evidence type="ECO:0000313" key="2">
    <source>
        <dbReference type="EMBL" id="TEB29783.1"/>
    </source>
</evidence>
<dbReference type="AlphaFoldDB" id="A0A4Y7T6H9"/>
<accession>A0A4Y7T6H9</accession>
<evidence type="ECO:0000313" key="3">
    <source>
        <dbReference type="Proteomes" id="UP000298030"/>
    </source>
</evidence>
<feature type="region of interest" description="Disordered" evidence="1">
    <location>
        <begin position="92"/>
        <end position="117"/>
    </location>
</feature>
<feature type="compositionally biased region" description="Basic and acidic residues" evidence="1">
    <location>
        <begin position="105"/>
        <end position="117"/>
    </location>
</feature>
<feature type="region of interest" description="Disordered" evidence="1">
    <location>
        <begin position="288"/>
        <end position="330"/>
    </location>
</feature>
<reference evidence="2 3" key="1">
    <citation type="journal article" date="2019" name="Nat. Ecol. Evol.">
        <title>Megaphylogeny resolves global patterns of mushroom evolution.</title>
        <authorList>
            <person name="Varga T."/>
            <person name="Krizsan K."/>
            <person name="Foldi C."/>
            <person name="Dima B."/>
            <person name="Sanchez-Garcia M."/>
            <person name="Sanchez-Ramirez S."/>
            <person name="Szollosi G.J."/>
            <person name="Szarkandi J.G."/>
            <person name="Papp V."/>
            <person name="Albert L."/>
            <person name="Andreopoulos W."/>
            <person name="Angelini C."/>
            <person name="Antonin V."/>
            <person name="Barry K.W."/>
            <person name="Bougher N.L."/>
            <person name="Buchanan P."/>
            <person name="Buyck B."/>
            <person name="Bense V."/>
            <person name="Catcheside P."/>
            <person name="Chovatia M."/>
            <person name="Cooper J."/>
            <person name="Damon W."/>
            <person name="Desjardin D."/>
            <person name="Finy P."/>
            <person name="Geml J."/>
            <person name="Haridas S."/>
            <person name="Hughes K."/>
            <person name="Justo A."/>
            <person name="Karasinski D."/>
            <person name="Kautmanova I."/>
            <person name="Kiss B."/>
            <person name="Kocsube S."/>
            <person name="Kotiranta H."/>
            <person name="LaButti K.M."/>
            <person name="Lechner B.E."/>
            <person name="Liimatainen K."/>
            <person name="Lipzen A."/>
            <person name="Lukacs Z."/>
            <person name="Mihaltcheva S."/>
            <person name="Morgado L.N."/>
            <person name="Niskanen T."/>
            <person name="Noordeloos M.E."/>
            <person name="Ohm R.A."/>
            <person name="Ortiz-Santana B."/>
            <person name="Ovrebo C."/>
            <person name="Racz N."/>
            <person name="Riley R."/>
            <person name="Savchenko A."/>
            <person name="Shiryaev A."/>
            <person name="Soop K."/>
            <person name="Spirin V."/>
            <person name="Szebenyi C."/>
            <person name="Tomsovsky M."/>
            <person name="Tulloss R.E."/>
            <person name="Uehling J."/>
            <person name="Grigoriev I.V."/>
            <person name="Vagvolgyi C."/>
            <person name="Papp T."/>
            <person name="Martin F.M."/>
            <person name="Miettinen O."/>
            <person name="Hibbett D.S."/>
            <person name="Nagy L.G."/>
        </authorList>
    </citation>
    <scope>NUCLEOTIDE SEQUENCE [LARGE SCALE GENOMIC DNA]</scope>
    <source>
        <strain evidence="2 3">FP101781</strain>
    </source>
</reference>
<name>A0A4Y7T6H9_COPMI</name>
<comment type="caution">
    <text evidence="2">The sequence shown here is derived from an EMBL/GenBank/DDBJ whole genome shotgun (WGS) entry which is preliminary data.</text>
</comment>
<keyword evidence="3" id="KW-1185">Reference proteome</keyword>
<protein>
    <submittedName>
        <fullName evidence="2">Uncharacterized protein</fullName>
    </submittedName>
</protein>
<gene>
    <name evidence="2" type="ORF">FA13DRAFT_1710689</name>
</gene>
<dbReference type="Proteomes" id="UP000298030">
    <property type="component" value="Unassembled WGS sequence"/>
</dbReference>
<feature type="compositionally biased region" description="Polar residues" evidence="1">
    <location>
        <begin position="315"/>
        <end position="330"/>
    </location>
</feature>
<organism evidence="2 3">
    <name type="scientific">Coprinellus micaceus</name>
    <name type="common">Glistening ink-cap mushroom</name>
    <name type="synonym">Coprinus micaceus</name>
    <dbReference type="NCBI Taxonomy" id="71717"/>
    <lineage>
        <taxon>Eukaryota</taxon>
        <taxon>Fungi</taxon>
        <taxon>Dikarya</taxon>
        <taxon>Basidiomycota</taxon>
        <taxon>Agaricomycotina</taxon>
        <taxon>Agaricomycetes</taxon>
        <taxon>Agaricomycetidae</taxon>
        <taxon>Agaricales</taxon>
        <taxon>Agaricineae</taxon>
        <taxon>Psathyrellaceae</taxon>
        <taxon>Coprinellus</taxon>
    </lineage>
</organism>